<gene>
    <name evidence="2" type="ORF">GCM10022395_05700</name>
</gene>
<dbReference type="Proteomes" id="UP001500954">
    <property type="component" value="Unassembled WGS sequence"/>
</dbReference>
<accession>A0ABP6WVZ3</accession>
<feature type="domain" description="DUF6250" evidence="1">
    <location>
        <begin position="74"/>
        <end position="240"/>
    </location>
</feature>
<evidence type="ECO:0000259" key="1">
    <source>
        <dbReference type="Pfam" id="PF19763"/>
    </source>
</evidence>
<evidence type="ECO:0000313" key="2">
    <source>
        <dbReference type="EMBL" id="GAA3557249.1"/>
    </source>
</evidence>
<dbReference type="Gene3D" id="2.60.120.200">
    <property type="match status" value="1"/>
</dbReference>
<sequence length="245" mass="28363">MSDAMVAGKFIEGGMMIKLKSCLVLIFFMLFSLASNDGYAQEVPMYENVMQEHNWIVEQQPGGEVIFNNGFIEIVDAKGCTVWFKNKLETGIKIAYYVTVIDNGKPYDRVSDLNCFWMANDPNHPDDFFRASDLRAGFFPNYHSLTLYYVGYGGHNNSKTRFRRYNGNVDRPLLPEHDLSDKKYMITANKKMYIEILIDGQYTCYKRDGEIIFEIKDPTPYLKGYFGFRTVNNHMKIEGFSISRL</sequence>
<reference evidence="3" key="1">
    <citation type="journal article" date="2019" name="Int. J. Syst. Evol. Microbiol.">
        <title>The Global Catalogue of Microorganisms (GCM) 10K type strain sequencing project: providing services to taxonomists for standard genome sequencing and annotation.</title>
        <authorList>
            <consortium name="The Broad Institute Genomics Platform"/>
            <consortium name="The Broad Institute Genome Sequencing Center for Infectious Disease"/>
            <person name="Wu L."/>
            <person name="Ma J."/>
        </authorList>
    </citation>
    <scope>NUCLEOTIDE SEQUENCE [LARGE SCALE GENOMIC DNA]</scope>
    <source>
        <strain evidence="3">JCM 17111</strain>
    </source>
</reference>
<name>A0ABP6WVZ3_9FLAO</name>
<dbReference type="InterPro" id="IPR046217">
    <property type="entry name" value="DUF6250"/>
</dbReference>
<dbReference type="RefSeq" id="WP_345004273.1">
    <property type="nucleotide sequence ID" value="NZ_BAABCY010000016.1"/>
</dbReference>
<evidence type="ECO:0000313" key="3">
    <source>
        <dbReference type="Proteomes" id="UP001500954"/>
    </source>
</evidence>
<dbReference type="Pfam" id="PF19763">
    <property type="entry name" value="DUF6250"/>
    <property type="match status" value="1"/>
</dbReference>
<comment type="caution">
    <text evidence="2">The sequence shown here is derived from an EMBL/GenBank/DDBJ whole genome shotgun (WGS) entry which is preliminary data.</text>
</comment>
<dbReference type="EMBL" id="BAABCY010000016">
    <property type="protein sequence ID" value="GAA3557249.1"/>
    <property type="molecule type" value="Genomic_DNA"/>
</dbReference>
<proteinExistence type="predicted"/>
<protein>
    <recommendedName>
        <fullName evidence="1">DUF6250 domain-containing protein</fullName>
    </recommendedName>
</protein>
<organism evidence="2 3">
    <name type="scientific">Snuella lapsa</name>
    <dbReference type="NCBI Taxonomy" id="870481"/>
    <lineage>
        <taxon>Bacteria</taxon>
        <taxon>Pseudomonadati</taxon>
        <taxon>Bacteroidota</taxon>
        <taxon>Flavobacteriia</taxon>
        <taxon>Flavobacteriales</taxon>
        <taxon>Flavobacteriaceae</taxon>
        <taxon>Snuella</taxon>
    </lineage>
</organism>
<keyword evidence="3" id="KW-1185">Reference proteome</keyword>